<dbReference type="EMBL" id="BMQM01000097">
    <property type="protein sequence ID" value="GGR77084.1"/>
    <property type="molecule type" value="Genomic_DNA"/>
</dbReference>
<sequence length="50" mass="5475">MVNEINGSPHEESSVVRAVSSAELDVALLSAVLDWTGGVLTDETFEWEHF</sequence>
<name>A0ABQ2RX53_9DEIO</name>
<evidence type="ECO:0000313" key="1">
    <source>
        <dbReference type="EMBL" id="GGR77084.1"/>
    </source>
</evidence>
<gene>
    <name evidence="1" type="ORF">GCM10008959_41820</name>
</gene>
<accession>A0ABQ2RX53</accession>
<protein>
    <submittedName>
        <fullName evidence="1">Uncharacterized protein</fullName>
    </submittedName>
</protein>
<evidence type="ECO:0000313" key="2">
    <source>
        <dbReference type="Proteomes" id="UP000634308"/>
    </source>
</evidence>
<proteinExistence type="predicted"/>
<comment type="caution">
    <text evidence="1">The sequence shown here is derived from an EMBL/GenBank/DDBJ whole genome shotgun (WGS) entry which is preliminary data.</text>
</comment>
<dbReference type="Proteomes" id="UP000634308">
    <property type="component" value="Unassembled WGS sequence"/>
</dbReference>
<organism evidence="1 2">
    <name type="scientific">Deinococcus seoulensis</name>
    <dbReference type="NCBI Taxonomy" id="1837379"/>
    <lineage>
        <taxon>Bacteria</taxon>
        <taxon>Thermotogati</taxon>
        <taxon>Deinococcota</taxon>
        <taxon>Deinococci</taxon>
        <taxon>Deinococcales</taxon>
        <taxon>Deinococcaceae</taxon>
        <taxon>Deinococcus</taxon>
    </lineage>
</organism>
<reference evidence="2" key="1">
    <citation type="journal article" date="2019" name="Int. J. Syst. Evol. Microbiol.">
        <title>The Global Catalogue of Microorganisms (GCM) 10K type strain sequencing project: providing services to taxonomists for standard genome sequencing and annotation.</title>
        <authorList>
            <consortium name="The Broad Institute Genomics Platform"/>
            <consortium name="The Broad Institute Genome Sequencing Center for Infectious Disease"/>
            <person name="Wu L."/>
            <person name="Ma J."/>
        </authorList>
    </citation>
    <scope>NUCLEOTIDE SEQUENCE [LARGE SCALE GENOMIC DNA]</scope>
    <source>
        <strain evidence="2">JCM 31404</strain>
    </source>
</reference>
<keyword evidence="2" id="KW-1185">Reference proteome</keyword>